<comment type="caution">
    <text evidence="1">The sequence shown here is derived from an EMBL/GenBank/DDBJ whole genome shotgun (WGS) entry which is preliminary data.</text>
</comment>
<dbReference type="EMBL" id="CAJNDS010000212">
    <property type="protein sequence ID" value="CAE7029062.1"/>
    <property type="molecule type" value="Genomic_DNA"/>
</dbReference>
<evidence type="ECO:0000313" key="2">
    <source>
        <dbReference type="Proteomes" id="UP000604046"/>
    </source>
</evidence>
<accession>A0A812ID23</accession>
<name>A0A812ID23_9DINO</name>
<reference evidence="1" key="1">
    <citation type="submission" date="2021-02" db="EMBL/GenBank/DDBJ databases">
        <authorList>
            <person name="Dougan E. K."/>
            <person name="Rhodes N."/>
            <person name="Thang M."/>
            <person name="Chan C."/>
        </authorList>
    </citation>
    <scope>NUCLEOTIDE SEQUENCE</scope>
</reference>
<dbReference type="Proteomes" id="UP000604046">
    <property type="component" value="Unassembled WGS sequence"/>
</dbReference>
<sequence length="212" mass="23709">MKVNVAEKLSDTDLKAKVTLGNQGVNVQDVERNCAARTTKDVDAEFPLLLDSIGYMCVSFVQKGQDFQELIDIMDQLNIVQARVVLCISPRIFHAFRPELPEDREASGCHVIRDVLEVQQHAGLTLWSFQGSHQHRWHYRQVPGPDGGPRRSRRGAGARKSALLEIAHPQSQGFAVQVLMYVERCKSLDLHANYGEDSGLVVINAMQMVVSM</sequence>
<keyword evidence="2" id="KW-1185">Reference proteome</keyword>
<gene>
    <name evidence="1" type="primary">pyk</name>
    <name evidence="1" type="ORF">SNAT2548_LOCUS3472</name>
</gene>
<organism evidence="1 2">
    <name type="scientific">Symbiodinium natans</name>
    <dbReference type="NCBI Taxonomy" id="878477"/>
    <lineage>
        <taxon>Eukaryota</taxon>
        <taxon>Sar</taxon>
        <taxon>Alveolata</taxon>
        <taxon>Dinophyceae</taxon>
        <taxon>Suessiales</taxon>
        <taxon>Symbiodiniaceae</taxon>
        <taxon>Symbiodinium</taxon>
    </lineage>
</organism>
<proteinExistence type="predicted"/>
<dbReference type="AlphaFoldDB" id="A0A812ID23"/>
<evidence type="ECO:0000313" key="1">
    <source>
        <dbReference type="EMBL" id="CAE7029062.1"/>
    </source>
</evidence>
<protein>
    <submittedName>
        <fullName evidence="1">Pyk protein</fullName>
    </submittedName>
</protein>